<feature type="compositionally biased region" description="Polar residues" evidence="2">
    <location>
        <begin position="236"/>
        <end position="246"/>
    </location>
</feature>
<keyword evidence="1" id="KW-0862">Zinc</keyword>
<dbReference type="PROSITE" id="PS00028">
    <property type="entry name" value="ZINC_FINGER_C2H2_1"/>
    <property type="match status" value="1"/>
</dbReference>
<accession>A0AAE8ZM96</accession>
<dbReference type="InterPro" id="IPR036236">
    <property type="entry name" value="Znf_C2H2_sf"/>
</dbReference>
<dbReference type="SUPFAM" id="SSF57667">
    <property type="entry name" value="beta-beta-alpha zinc fingers"/>
    <property type="match status" value="1"/>
</dbReference>
<dbReference type="GO" id="GO:0008270">
    <property type="term" value="F:zinc ion binding"/>
    <property type="evidence" value="ECO:0007669"/>
    <property type="project" value="UniProtKB-KW"/>
</dbReference>
<dbReference type="Proteomes" id="UP000827892">
    <property type="component" value="Chromosome X"/>
</dbReference>
<proteinExistence type="predicted"/>
<evidence type="ECO:0000313" key="5">
    <source>
        <dbReference type="Proteomes" id="UP000827892"/>
    </source>
</evidence>
<dbReference type="AlphaFoldDB" id="A0AAE8ZM96"/>
<sequence>MGAICCIEKRCNERFENKQRMDVKEILNIIAFLLTEEIHAMFPEIKDPLLKRYTCPLCSVSFYSKSGLYHHRKNHHRKYTCLICDNVDHSEEDVRKHMLEKHNHAKIVPCGHCDLVFESFSHLRHHHVFSTNSKRKCGPVEPIAVNGDNPGYEQLGALSSFEKITHFSKEKLKKEGPTTVADFVSSKNVLKDTFNKEYCTRLVVTALEAEKTRMGKTSKIKKLQQKEEKQASSKALTPTSDSTVTEEQTEHEKIYQTLVNKAVEMILNRGTHSNEDLVSVSFWEKMIVFADFKVTNYLKDNASKALNLQEYLQDF</sequence>
<keyword evidence="1" id="KW-0863">Zinc-finger</keyword>
<evidence type="ECO:0000256" key="2">
    <source>
        <dbReference type="SAM" id="MobiDB-lite"/>
    </source>
</evidence>
<dbReference type="EMBL" id="CP090896">
    <property type="protein sequence ID" value="ULT79795.1"/>
    <property type="molecule type" value="Genomic_DNA"/>
</dbReference>
<evidence type="ECO:0000256" key="1">
    <source>
        <dbReference type="PROSITE-ProRule" id="PRU00042"/>
    </source>
</evidence>
<evidence type="ECO:0000313" key="4">
    <source>
        <dbReference type="EMBL" id="ULT79795.1"/>
    </source>
</evidence>
<organism evidence="4 5">
    <name type="scientific">Caenorhabditis briggsae</name>
    <dbReference type="NCBI Taxonomy" id="6238"/>
    <lineage>
        <taxon>Eukaryota</taxon>
        <taxon>Metazoa</taxon>
        <taxon>Ecdysozoa</taxon>
        <taxon>Nematoda</taxon>
        <taxon>Chromadorea</taxon>
        <taxon>Rhabditida</taxon>
        <taxon>Rhabditina</taxon>
        <taxon>Rhabditomorpha</taxon>
        <taxon>Rhabditoidea</taxon>
        <taxon>Rhabditidae</taxon>
        <taxon>Peloderinae</taxon>
        <taxon>Caenorhabditis</taxon>
    </lineage>
</organism>
<keyword evidence="1" id="KW-0479">Metal-binding</keyword>
<dbReference type="SMART" id="SM00355">
    <property type="entry name" value="ZnF_C2H2"/>
    <property type="match status" value="3"/>
</dbReference>
<feature type="region of interest" description="Disordered" evidence="2">
    <location>
        <begin position="215"/>
        <end position="249"/>
    </location>
</feature>
<dbReference type="Gene3D" id="3.30.160.60">
    <property type="entry name" value="Classic Zinc Finger"/>
    <property type="match status" value="1"/>
</dbReference>
<gene>
    <name evidence="4" type="ORF">L3Y34_010399</name>
</gene>
<protein>
    <recommendedName>
        <fullName evidence="3">C2H2-type domain-containing protein</fullName>
    </recommendedName>
</protein>
<evidence type="ECO:0000259" key="3">
    <source>
        <dbReference type="PROSITE" id="PS50157"/>
    </source>
</evidence>
<dbReference type="InterPro" id="IPR013087">
    <property type="entry name" value="Znf_C2H2_type"/>
</dbReference>
<feature type="domain" description="C2H2-type" evidence="3">
    <location>
        <begin position="53"/>
        <end position="80"/>
    </location>
</feature>
<reference evidence="4 5" key="1">
    <citation type="submission" date="2022-05" db="EMBL/GenBank/DDBJ databases">
        <title>Chromosome-level reference genomes for two strains of Caenorhabditis briggsae: an improved platform for comparative genomics.</title>
        <authorList>
            <person name="Stevens L."/>
            <person name="Andersen E.C."/>
        </authorList>
    </citation>
    <scope>NUCLEOTIDE SEQUENCE [LARGE SCALE GENOMIC DNA]</scope>
    <source>
        <strain evidence="4">QX1410_ONT</strain>
        <tissue evidence="4">Whole-organism</tissue>
    </source>
</reference>
<name>A0AAE8ZM96_CAEBR</name>
<dbReference type="PROSITE" id="PS50157">
    <property type="entry name" value="ZINC_FINGER_C2H2_2"/>
    <property type="match status" value="1"/>
</dbReference>